<dbReference type="GO" id="GO:0000127">
    <property type="term" value="C:transcription factor TFIIIC complex"/>
    <property type="evidence" value="ECO:0007669"/>
    <property type="project" value="TreeGrafter"/>
</dbReference>
<dbReference type="InterPro" id="IPR019481">
    <property type="entry name" value="TFIIIC_triple_barrel"/>
</dbReference>
<evidence type="ECO:0000313" key="3">
    <source>
        <dbReference type="Proteomes" id="UP000054988"/>
    </source>
</evidence>
<organism evidence="2 3">
    <name type="scientific">Moniliophthora roreri</name>
    <name type="common">Frosty pod rot fungus</name>
    <name type="synonym">Monilia roreri</name>
    <dbReference type="NCBI Taxonomy" id="221103"/>
    <lineage>
        <taxon>Eukaryota</taxon>
        <taxon>Fungi</taxon>
        <taxon>Dikarya</taxon>
        <taxon>Basidiomycota</taxon>
        <taxon>Agaricomycotina</taxon>
        <taxon>Agaricomycetes</taxon>
        <taxon>Agaricomycetidae</taxon>
        <taxon>Agaricales</taxon>
        <taxon>Marasmiineae</taxon>
        <taxon>Marasmiaceae</taxon>
        <taxon>Moniliophthora</taxon>
    </lineage>
</organism>
<evidence type="ECO:0000313" key="2">
    <source>
        <dbReference type="EMBL" id="KTB39028.1"/>
    </source>
</evidence>
<evidence type="ECO:0000259" key="1">
    <source>
        <dbReference type="Pfam" id="PF10419"/>
    </source>
</evidence>
<reference evidence="2 3" key="1">
    <citation type="submission" date="2015-12" db="EMBL/GenBank/DDBJ databases">
        <title>Draft genome sequence of Moniliophthora roreri, the causal agent of frosty pod rot of cacao.</title>
        <authorList>
            <person name="Aime M.C."/>
            <person name="Diaz-Valderrama J.R."/>
            <person name="Kijpornyongpan T."/>
            <person name="Phillips-Mora W."/>
        </authorList>
    </citation>
    <scope>NUCLEOTIDE SEQUENCE [LARGE SCALE GENOMIC DNA]</scope>
    <source>
        <strain evidence="2 3">MCA 2952</strain>
    </source>
</reference>
<name>A0A0W0FRZ5_MONRR</name>
<dbReference type="PANTHER" id="PTHR21860">
    <property type="entry name" value="TRANSCRIPTION INITIATION FACTOR IIIC TFIIIC , POLYPEPTIDE 6-RELATED"/>
    <property type="match status" value="1"/>
</dbReference>
<comment type="caution">
    <text evidence="2">The sequence shown here is derived from an EMBL/GenBank/DDBJ whole genome shotgun (WGS) entry which is preliminary data.</text>
</comment>
<dbReference type="Gene3D" id="2.60.40.4370">
    <property type="match status" value="1"/>
</dbReference>
<feature type="domain" description="Transcription factor TFIIIC triple barrel" evidence="1">
    <location>
        <begin position="29"/>
        <end position="93"/>
    </location>
</feature>
<dbReference type="AlphaFoldDB" id="A0A0W0FRZ5"/>
<dbReference type="Pfam" id="PF10419">
    <property type="entry name" value="TFIIIC_sub6"/>
    <property type="match status" value="1"/>
</dbReference>
<dbReference type="PANTHER" id="PTHR21860:SF2">
    <property type="entry name" value="GENERAL TRANSCRIPTION FACTOR 3C POLYPEPTIDE 6"/>
    <property type="match status" value="1"/>
</dbReference>
<dbReference type="Proteomes" id="UP000054988">
    <property type="component" value="Unassembled WGS sequence"/>
</dbReference>
<dbReference type="EMBL" id="LATX01001709">
    <property type="protein sequence ID" value="KTB39028.1"/>
    <property type="molecule type" value="Genomic_DNA"/>
</dbReference>
<gene>
    <name evidence="2" type="ORF">WG66_8395</name>
</gene>
<accession>A0A0W0FRZ5</accession>
<protein>
    <recommendedName>
        <fullName evidence="1">Transcription factor TFIIIC triple barrel domain-containing protein</fullName>
    </recommendedName>
</protein>
<proteinExistence type="predicted"/>
<sequence length="102" mass="11266">MSGIDFPSDSLCPGYKFVQEFGPNEEYEEEEEVFYVTMELGNIEPTLVPSSDSIRLIGLDTPTPFLQLAGTIFKGSHDLLLGSELLFTEKKGPSVAIYVELS</sequence>
<dbReference type="GO" id="GO:0006383">
    <property type="term" value="P:transcription by RNA polymerase III"/>
    <property type="evidence" value="ECO:0007669"/>
    <property type="project" value="InterPro"/>
</dbReference>
<dbReference type="InterPro" id="IPR042771">
    <property type="entry name" value="GTF3C6-like"/>
</dbReference>